<evidence type="ECO:0000313" key="2">
    <source>
        <dbReference type="EMBL" id="MCR2043078.1"/>
    </source>
</evidence>
<sequence length="131" mass="15473">MKNKSLKPYINLFLISISLVLILSMVTGKKYRLLHKLINNFFIVGVVFLSVGVIFQILTWSTHKKSIMNKPMDLEEMKTLKNSHKDAYVVSKTKRLDDFRKRKEIFDLLWKMFIYVGAIDFILSIVILIFW</sequence>
<accession>A0A9X2S431</accession>
<protein>
    <recommendedName>
        <fullName evidence="4">DUF3899 domain-containing protein</fullName>
    </recommendedName>
</protein>
<proteinExistence type="predicted"/>
<evidence type="ECO:0000313" key="3">
    <source>
        <dbReference type="Proteomes" id="UP001142078"/>
    </source>
</evidence>
<gene>
    <name evidence="2" type="ORF">NSA23_02990</name>
</gene>
<feature type="transmembrane region" description="Helical" evidence="1">
    <location>
        <begin position="38"/>
        <end position="60"/>
    </location>
</feature>
<name>A0A9X2S431_9FIRM</name>
<feature type="transmembrane region" description="Helical" evidence="1">
    <location>
        <begin position="108"/>
        <end position="130"/>
    </location>
</feature>
<keyword evidence="1" id="KW-1133">Transmembrane helix</keyword>
<dbReference type="Proteomes" id="UP001142078">
    <property type="component" value="Unassembled WGS sequence"/>
</dbReference>
<keyword evidence="1" id="KW-0812">Transmembrane</keyword>
<comment type="caution">
    <text evidence="2">The sequence shown here is derived from an EMBL/GenBank/DDBJ whole genome shotgun (WGS) entry which is preliminary data.</text>
</comment>
<evidence type="ECO:0000256" key="1">
    <source>
        <dbReference type="SAM" id="Phobius"/>
    </source>
</evidence>
<organism evidence="2 3">
    <name type="scientific">Anaerosalibacter massiliensis</name>
    <dbReference type="NCBI Taxonomy" id="1347392"/>
    <lineage>
        <taxon>Bacteria</taxon>
        <taxon>Bacillati</taxon>
        <taxon>Bacillota</taxon>
        <taxon>Tissierellia</taxon>
        <taxon>Tissierellales</taxon>
        <taxon>Sporanaerobacteraceae</taxon>
        <taxon>Anaerosalibacter</taxon>
    </lineage>
</organism>
<dbReference type="EMBL" id="JANJZL010000002">
    <property type="protein sequence ID" value="MCR2043078.1"/>
    <property type="molecule type" value="Genomic_DNA"/>
</dbReference>
<dbReference type="RefSeq" id="WP_042680162.1">
    <property type="nucleotide sequence ID" value="NZ_JANJZL010000002.1"/>
</dbReference>
<keyword evidence="1" id="KW-0472">Membrane</keyword>
<dbReference type="AlphaFoldDB" id="A0A9X2S431"/>
<evidence type="ECO:0008006" key="4">
    <source>
        <dbReference type="Google" id="ProtNLM"/>
    </source>
</evidence>
<keyword evidence="3" id="KW-1185">Reference proteome</keyword>
<reference evidence="2" key="1">
    <citation type="submission" date="2022-07" db="EMBL/GenBank/DDBJ databases">
        <title>Enhanced cultured diversity of the mouse gut microbiota enables custom-made synthetic communities.</title>
        <authorList>
            <person name="Afrizal A."/>
        </authorList>
    </citation>
    <scope>NUCLEOTIDE SEQUENCE</scope>
    <source>
        <strain evidence="2">DSM 29482</strain>
    </source>
</reference>